<feature type="non-terminal residue" evidence="3">
    <location>
        <position position="116"/>
    </location>
</feature>
<protein>
    <submittedName>
        <fullName evidence="3">Protein containing DUF2466</fullName>
    </submittedName>
</protein>
<dbReference type="Gene3D" id="3.40.140.10">
    <property type="entry name" value="Cytidine Deaminase, domain 2"/>
    <property type="match status" value="1"/>
</dbReference>
<reference evidence="3" key="2">
    <citation type="journal article" date="2014" name="ISME J.">
        <title>Microbial stratification in low pH oxic and suboxic macroscopic growths along an acid mine drainage.</title>
        <authorList>
            <person name="Mendez-Garcia C."/>
            <person name="Mesa V."/>
            <person name="Sprenger R.R."/>
            <person name="Richter M."/>
            <person name="Diez M.S."/>
            <person name="Solano J."/>
            <person name="Bargiela R."/>
            <person name="Golyshina O.V."/>
            <person name="Manteca A."/>
            <person name="Ramos J.L."/>
            <person name="Gallego J.R."/>
            <person name="Llorente I."/>
            <person name="Martins Dos Santos V.A."/>
            <person name="Jensen O.N."/>
            <person name="Pelaez A.I."/>
            <person name="Sanchez J."/>
            <person name="Ferrer M."/>
        </authorList>
    </citation>
    <scope>NUCLEOTIDE SEQUENCE</scope>
</reference>
<evidence type="ECO:0000313" key="3">
    <source>
        <dbReference type="EMBL" id="EQD67921.1"/>
    </source>
</evidence>
<accession>T1B4L8</accession>
<feature type="compositionally biased region" description="Polar residues" evidence="1">
    <location>
        <begin position="33"/>
        <end position="42"/>
    </location>
</feature>
<organism evidence="3">
    <name type="scientific">mine drainage metagenome</name>
    <dbReference type="NCBI Taxonomy" id="410659"/>
    <lineage>
        <taxon>unclassified sequences</taxon>
        <taxon>metagenomes</taxon>
        <taxon>ecological metagenomes</taxon>
    </lineage>
</organism>
<dbReference type="EMBL" id="AUZZ01000478">
    <property type="protein sequence ID" value="EQD67921.1"/>
    <property type="molecule type" value="Genomic_DNA"/>
</dbReference>
<evidence type="ECO:0000259" key="2">
    <source>
        <dbReference type="Pfam" id="PF04002"/>
    </source>
</evidence>
<dbReference type="InterPro" id="IPR025657">
    <property type="entry name" value="RadC_JAB"/>
</dbReference>
<dbReference type="Pfam" id="PF04002">
    <property type="entry name" value="RadC"/>
    <property type="match status" value="1"/>
</dbReference>
<name>T1B4L8_9ZZZZ</name>
<gene>
    <name evidence="3" type="ORF">B2A_00615</name>
</gene>
<evidence type="ECO:0000256" key="1">
    <source>
        <dbReference type="SAM" id="MobiDB-lite"/>
    </source>
</evidence>
<proteinExistence type="predicted"/>
<feature type="domain" description="RadC-like JAB" evidence="2">
    <location>
        <begin position="67"/>
        <end position="115"/>
    </location>
</feature>
<feature type="region of interest" description="Disordered" evidence="1">
    <location>
        <begin position="1"/>
        <end position="42"/>
    </location>
</feature>
<reference evidence="3" key="1">
    <citation type="submission" date="2013-08" db="EMBL/GenBank/DDBJ databases">
        <authorList>
            <person name="Mendez C."/>
            <person name="Richter M."/>
            <person name="Ferrer M."/>
            <person name="Sanchez J."/>
        </authorList>
    </citation>
    <scope>NUCLEOTIDE SEQUENCE</scope>
</reference>
<dbReference type="AlphaFoldDB" id="T1B4L8"/>
<comment type="caution">
    <text evidence="3">The sequence shown here is derived from an EMBL/GenBank/DDBJ whole genome shotgun (WGS) entry which is preliminary data.</text>
</comment>
<sequence length="116" mass="12778">MRTNRTRTTATSRANTEGLTSEQMGSIGDEQAASYTPGATQEQTDAAILAQAEEILRRRFERQGTMSSPSDSASWLRMRLATRDSEAFCCVFLDNRHRVIAFAELFQGTIDGASVP</sequence>
<feature type="compositionally biased region" description="Low complexity" evidence="1">
    <location>
        <begin position="1"/>
        <end position="16"/>
    </location>
</feature>